<protein>
    <recommendedName>
        <fullName evidence="8">Photosynthesis system II assembly factor Ycf48/Hcf136-like domain-containing protein</fullName>
    </recommendedName>
</protein>
<evidence type="ECO:0000256" key="3">
    <source>
        <dbReference type="SAM" id="SignalP"/>
    </source>
</evidence>
<evidence type="ECO:0000256" key="2">
    <source>
        <dbReference type="ARBA" id="ARBA00023276"/>
    </source>
</evidence>
<dbReference type="OrthoDB" id="610388at2"/>
<comment type="caution">
    <text evidence="6">The sequence shown here is derived from an EMBL/GenBank/DDBJ whole genome shotgun (WGS) entry which is preliminary data.</text>
</comment>
<dbReference type="PROSITE" id="PS51257">
    <property type="entry name" value="PROKAR_LIPOPROTEIN"/>
    <property type="match status" value="1"/>
</dbReference>
<dbReference type="AlphaFoldDB" id="A0A2N0VKZ7"/>
<organism evidence="6 7">
    <name type="scientific">Rhodohalobacter barkolensis</name>
    <dbReference type="NCBI Taxonomy" id="2053187"/>
    <lineage>
        <taxon>Bacteria</taxon>
        <taxon>Pseudomonadati</taxon>
        <taxon>Balneolota</taxon>
        <taxon>Balneolia</taxon>
        <taxon>Balneolales</taxon>
        <taxon>Balneolaceae</taxon>
        <taxon>Rhodohalobacter</taxon>
    </lineage>
</organism>
<keyword evidence="3" id="KW-0732">Signal</keyword>
<dbReference type="RefSeq" id="WP_101072156.1">
    <property type="nucleotide sequence ID" value="NZ_PISP01000001.1"/>
</dbReference>
<dbReference type="GO" id="GO:0009523">
    <property type="term" value="C:photosystem II"/>
    <property type="evidence" value="ECO:0007669"/>
    <property type="project" value="UniProtKB-KW"/>
</dbReference>
<dbReference type="SUPFAM" id="SSF110296">
    <property type="entry name" value="Oligoxyloglucan reducing end-specific cellobiohydrolase"/>
    <property type="match status" value="1"/>
</dbReference>
<dbReference type="PANTHER" id="PTHR47199">
    <property type="entry name" value="PHOTOSYSTEM II STABILITY/ASSEMBLY FACTOR HCF136, CHLOROPLASTIC"/>
    <property type="match status" value="1"/>
</dbReference>
<feature type="domain" description="Bacterial repeat" evidence="5">
    <location>
        <begin position="29"/>
        <end position="94"/>
    </location>
</feature>
<dbReference type="EMBL" id="PISP01000001">
    <property type="protein sequence ID" value="PKD44868.1"/>
    <property type="molecule type" value="Genomic_DNA"/>
</dbReference>
<evidence type="ECO:0000313" key="7">
    <source>
        <dbReference type="Proteomes" id="UP000233398"/>
    </source>
</evidence>
<sequence>MKKLLPLLTVLLFLGCSATTENTEIFTLSTNVNPEEAGAVSPSQGEFDEGDEVTLTASANQGWIFSGWQGDHNGASNPASIVMNSDKSITAQFEMLEYDLTLETEGSGTIQEQVVTSKTESYQEGTAVQLTAEPDEGWEFVEWTGDLSGSTNPETITIDSEKSVTAVFEATTYEITTEKVGEGEIVEQIISSESEEVEYGTVIEYTAVPAEGWMFVEWSGDISGEENPVQVTVEGNMNIIANFEEEPAPANATTWFDTGSGARLNTLDFLSDDLGWVGGEGLIAKTTDGGETWTFQMEDDFVVTDLQMINENVGFVTGTVYGEFTGDQGVYKTTDGGTTWTLVYETDDEPRTLFFNDENTGWVAGVNDLIVKTTDGGDTWTVQDQFVGAFGGTETFWINDLFFLDENMGWAAGHYSPADNRLIIYTEDGGATWEVVYDYMGGPFNFIHMTNEEEGVTGSGRSVYKLLSKGEQSSERLSHTGFSAAQDVVFSTFRHGYLIGQNFENTSESFFYETTDAGGTWTRVETEDLTGGSSIDIGTDYVWITTGPWVVKVEI</sequence>
<dbReference type="Pfam" id="PF18998">
    <property type="entry name" value="Flg_new_2"/>
    <property type="match status" value="3"/>
</dbReference>
<dbReference type="PANTHER" id="PTHR47199:SF2">
    <property type="entry name" value="PHOTOSYSTEM II STABILITY_ASSEMBLY FACTOR HCF136, CHLOROPLASTIC"/>
    <property type="match status" value="1"/>
</dbReference>
<dbReference type="InterPro" id="IPR015943">
    <property type="entry name" value="WD40/YVTN_repeat-like_dom_sf"/>
</dbReference>
<accession>A0A2N0VKZ7</accession>
<dbReference type="Pfam" id="PF14870">
    <property type="entry name" value="PSII_BNR"/>
    <property type="match status" value="1"/>
</dbReference>
<dbReference type="InterPro" id="IPR028203">
    <property type="entry name" value="PSII_CF48-like_dom"/>
</dbReference>
<keyword evidence="7" id="KW-1185">Reference proteome</keyword>
<evidence type="ECO:0000259" key="5">
    <source>
        <dbReference type="Pfam" id="PF18998"/>
    </source>
</evidence>
<dbReference type="Gene3D" id="2.130.10.10">
    <property type="entry name" value="YVTN repeat-like/Quinoprotein amine dehydrogenase"/>
    <property type="match status" value="2"/>
</dbReference>
<keyword evidence="2" id="KW-0604">Photosystem II</keyword>
<keyword evidence="1" id="KW-0602">Photosynthesis</keyword>
<feature type="domain" description="Bacterial repeat" evidence="5">
    <location>
        <begin position="174"/>
        <end position="246"/>
    </location>
</feature>
<name>A0A2N0VKZ7_9BACT</name>
<feature type="domain" description="Bacterial repeat" evidence="5">
    <location>
        <begin position="98"/>
        <end position="171"/>
    </location>
</feature>
<proteinExistence type="predicted"/>
<evidence type="ECO:0008006" key="8">
    <source>
        <dbReference type="Google" id="ProtNLM"/>
    </source>
</evidence>
<evidence type="ECO:0000256" key="1">
    <source>
        <dbReference type="ARBA" id="ARBA00022531"/>
    </source>
</evidence>
<feature type="chain" id="PRO_5014683751" description="Photosynthesis system II assembly factor Ycf48/Hcf136-like domain-containing protein" evidence="3">
    <location>
        <begin position="19"/>
        <end position="555"/>
    </location>
</feature>
<dbReference type="Proteomes" id="UP000233398">
    <property type="component" value="Unassembled WGS sequence"/>
</dbReference>
<dbReference type="InterPro" id="IPR044060">
    <property type="entry name" value="Bacterial_rp_domain"/>
</dbReference>
<evidence type="ECO:0000259" key="4">
    <source>
        <dbReference type="Pfam" id="PF14870"/>
    </source>
</evidence>
<feature type="domain" description="Photosynthesis system II assembly factor Ycf48/Hcf136-like" evidence="4">
    <location>
        <begin position="346"/>
        <end position="436"/>
    </location>
</feature>
<evidence type="ECO:0000313" key="6">
    <source>
        <dbReference type="EMBL" id="PKD44868.1"/>
    </source>
</evidence>
<feature type="signal peptide" evidence="3">
    <location>
        <begin position="1"/>
        <end position="18"/>
    </location>
</feature>
<gene>
    <name evidence="6" type="ORF">CWD77_05255</name>
</gene>
<dbReference type="GO" id="GO:0015979">
    <property type="term" value="P:photosynthesis"/>
    <property type="evidence" value="ECO:0007669"/>
    <property type="project" value="UniProtKB-KW"/>
</dbReference>
<reference evidence="6 7" key="1">
    <citation type="submission" date="2017-11" db="EMBL/GenBank/DDBJ databases">
        <title>Rhodohalobacter 15182 sp. nov., isolated from a salt lake.</title>
        <authorList>
            <person name="Han S."/>
        </authorList>
    </citation>
    <scope>NUCLEOTIDE SEQUENCE [LARGE SCALE GENOMIC DNA]</scope>
    <source>
        <strain evidence="6 7">15182</strain>
    </source>
</reference>